<evidence type="ECO:0000313" key="1">
    <source>
        <dbReference type="EMBL" id="KAF9496904.1"/>
    </source>
</evidence>
<dbReference type="AlphaFoldDB" id="A0A9P6A324"/>
<accession>A0A9P6A324</accession>
<comment type="caution">
    <text evidence="1">The sequence shown here is derived from an EMBL/GenBank/DDBJ whole genome shotgun (WGS) entry which is preliminary data.</text>
</comment>
<dbReference type="Proteomes" id="UP000807025">
    <property type="component" value="Unassembled WGS sequence"/>
</dbReference>
<organism evidence="1 2">
    <name type="scientific">Pleurotus eryngii</name>
    <name type="common">Boletus of the steppes</name>
    <dbReference type="NCBI Taxonomy" id="5323"/>
    <lineage>
        <taxon>Eukaryota</taxon>
        <taxon>Fungi</taxon>
        <taxon>Dikarya</taxon>
        <taxon>Basidiomycota</taxon>
        <taxon>Agaricomycotina</taxon>
        <taxon>Agaricomycetes</taxon>
        <taxon>Agaricomycetidae</taxon>
        <taxon>Agaricales</taxon>
        <taxon>Pleurotineae</taxon>
        <taxon>Pleurotaceae</taxon>
        <taxon>Pleurotus</taxon>
    </lineage>
</organism>
<sequence>MDHLSMSAEVGAYLQPSSALEVALRSPQVYTPFYSYTFRIALPLHVNGRFHPCDFNTSRKS</sequence>
<dbReference type="EMBL" id="MU154548">
    <property type="protein sequence ID" value="KAF9496904.1"/>
    <property type="molecule type" value="Genomic_DNA"/>
</dbReference>
<protein>
    <submittedName>
        <fullName evidence="1">Uncharacterized protein</fullName>
    </submittedName>
</protein>
<proteinExistence type="predicted"/>
<gene>
    <name evidence="1" type="ORF">BDN71DRAFT_1445584</name>
</gene>
<keyword evidence="2" id="KW-1185">Reference proteome</keyword>
<reference evidence="1" key="1">
    <citation type="submission" date="2020-11" db="EMBL/GenBank/DDBJ databases">
        <authorList>
            <consortium name="DOE Joint Genome Institute"/>
            <person name="Ahrendt S."/>
            <person name="Riley R."/>
            <person name="Andreopoulos W."/>
            <person name="Labutti K."/>
            <person name="Pangilinan J."/>
            <person name="Ruiz-Duenas F.J."/>
            <person name="Barrasa J.M."/>
            <person name="Sanchez-Garcia M."/>
            <person name="Camarero S."/>
            <person name="Miyauchi S."/>
            <person name="Serrano A."/>
            <person name="Linde D."/>
            <person name="Babiker R."/>
            <person name="Drula E."/>
            <person name="Ayuso-Fernandez I."/>
            <person name="Pacheco R."/>
            <person name="Padilla G."/>
            <person name="Ferreira P."/>
            <person name="Barriuso J."/>
            <person name="Kellner H."/>
            <person name="Castanera R."/>
            <person name="Alfaro M."/>
            <person name="Ramirez L."/>
            <person name="Pisabarro A.G."/>
            <person name="Kuo A."/>
            <person name="Tritt A."/>
            <person name="Lipzen A."/>
            <person name="He G."/>
            <person name="Yan M."/>
            <person name="Ng V."/>
            <person name="Cullen D."/>
            <person name="Martin F."/>
            <person name="Rosso M.-N."/>
            <person name="Henrissat B."/>
            <person name="Hibbett D."/>
            <person name="Martinez A.T."/>
            <person name="Grigoriev I.V."/>
        </authorList>
    </citation>
    <scope>NUCLEOTIDE SEQUENCE</scope>
    <source>
        <strain evidence="1">ATCC 90797</strain>
    </source>
</reference>
<name>A0A9P6A324_PLEER</name>
<evidence type="ECO:0000313" key="2">
    <source>
        <dbReference type="Proteomes" id="UP000807025"/>
    </source>
</evidence>